<evidence type="ECO:0000256" key="2">
    <source>
        <dbReference type="SAM" id="MobiDB-lite"/>
    </source>
</evidence>
<dbReference type="Pfam" id="PF20209">
    <property type="entry name" value="DUF6570"/>
    <property type="match status" value="1"/>
</dbReference>
<feature type="region of interest" description="Disordered" evidence="2">
    <location>
        <begin position="1223"/>
        <end position="1255"/>
    </location>
</feature>
<dbReference type="GO" id="GO:0016887">
    <property type="term" value="F:ATP hydrolysis activity"/>
    <property type="evidence" value="ECO:0007669"/>
    <property type="project" value="RHEA"/>
</dbReference>
<dbReference type="GO" id="GO:0000723">
    <property type="term" value="P:telomere maintenance"/>
    <property type="evidence" value="ECO:0007669"/>
    <property type="project" value="InterPro"/>
</dbReference>
<feature type="region of interest" description="Disordered" evidence="2">
    <location>
        <begin position="1366"/>
        <end position="1392"/>
    </location>
</feature>
<gene>
    <name evidence="6" type="ORF">CC1G_04942</name>
</gene>
<dbReference type="VEuPathDB" id="FungiDB:CC1G_04942"/>
<name>A8PFM6_COPC7</name>
<dbReference type="PANTHER" id="PTHR47642">
    <property type="entry name" value="ATP-DEPENDENT DNA HELICASE"/>
    <property type="match status" value="1"/>
</dbReference>
<dbReference type="OMA" id="IWFTINP"/>
<keyword evidence="7" id="KW-1185">Reference proteome</keyword>
<keyword evidence="1" id="KW-0547">Nucleotide-binding</keyword>
<dbReference type="InterPro" id="IPR051055">
    <property type="entry name" value="PIF1_helicase"/>
</dbReference>
<dbReference type="InterPro" id="IPR010285">
    <property type="entry name" value="DNA_helicase_pif1-like_DEAD"/>
</dbReference>
<keyword evidence="1" id="KW-0067">ATP-binding</keyword>
<feature type="compositionally biased region" description="Basic and acidic residues" evidence="2">
    <location>
        <begin position="1239"/>
        <end position="1250"/>
    </location>
</feature>
<evidence type="ECO:0000259" key="3">
    <source>
        <dbReference type="Pfam" id="PF05970"/>
    </source>
</evidence>
<keyword evidence="1" id="KW-0347">Helicase</keyword>
<keyword evidence="1" id="KW-0233">DNA recombination</keyword>
<dbReference type="GO" id="GO:0005524">
    <property type="term" value="F:ATP binding"/>
    <property type="evidence" value="ECO:0007669"/>
    <property type="project" value="UniProtKB-KW"/>
</dbReference>
<evidence type="ECO:0000256" key="1">
    <source>
        <dbReference type="RuleBase" id="RU363044"/>
    </source>
</evidence>
<dbReference type="PANTHER" id="PTHR47642:SF6">
    <property type="entry name" value="ATP-DEPENDENT DNA HELICASE"/>
    <property type="match status" value="1"/>
</dbReference>
<dbReference type="SUPFAM" id="SSF52540">
    <property type="entry name" value="P-loop containing nucleoside triphosphate hydrolases"/>
    <property type="match status" value="2"/>
</dbReference>
<comment type="cofactor">
    <cofactor evidence="1">
        <name>Mg(2+)</name>
        <dbReference type="ChEBI" id="CHEBI:18420"/>
    </cofactor>
</comment>
<dbReference type="eggNOG" id="KOG0987">
    <property type="taxonomic scope" value="Eukaryota"/>
</dbReference>
<dbReference type="RefSeq" id="XP_001841098.2">
    <property type="nucleotide sequence ID" value="XM_001841046.2"/>
</dbReference>
<keyword evidence="1" id="KW-0378">Hydrolase</keyword>
<sequence length="2088" mass="236617">MASSPETEVEWPGPFTETVSLGTHFGSYYRQDLQDVLRNQFAISNHRLRTMKDIYEHILASPPDTQFAIWEACQDLRRSKRRKPEGANESRTQLSDIVFHNNVNAEDLFRGFDKKALVEVVHRVIRLSSKARTSRVQLAIAVSRSPVDLQNLVMEAIEMIRAHRTEETVVDQSGVRGGQDQRLPTPLNDSNYDWRNTSFLKAVDPAIIRERMTEFINRTNNASLALAACSICAREVYAYECQEMSLDDIPHPQLLYPTLPHPAQQLTRGMLLFPGTYRDNDLLRVCRPCLNQLNHNKKPPLSLANDLWLGDVPRQLQDLSLPERLLIARYIPAAHVVKLYPKKVGSRHIEPDSLHSGLRGNVSSYPLDQRQIADMVTSVKPAPLSLLSSTIAITFVGPKHVPLRWLYGRLPRNFTVRRRKVREALLWLKQNNPIYSCIEISQERLQALPENGVPTELYQVTRISDDLNGLTEEHRNYVPTAHDTEDAMQGEPLGWEDVGLVEPGIEPPSAEFDSQADEPPEVDSIELDWTSVPIFPGHLPLAEEESPDWFSEAYTDEEESDWDDDDDFYHGPDVPPAVIPIQPLGVIDINGENIPQRELMAHALANAATERAPKGDYLIRHGSAFVNEYARKDPVTGQRYDGGPDNPNHLVGCFPWLFPYGRGGFELKKDREVCYEAHARWALQYADKRFRRDPYFMFQVFGVLQKRQVCRSATLHISRGGLQRHGDLLSNLRPEDLLQASREESANRPHQNPVFDILFYHLKAIRRRVEGTDEHRFVVRSMIWGNTLLLNLPIIWMTINPADTQCPIAQVLIGEDIDLDAFSRTAGPDSLKRARNIAGDPYAAAKYFNFIVLAVLEILLGIKPSQGGRPPERREGIFGVVESYIGTVEAQGRGTLHLHMLLWLRDAPPPSVLKEIIKSEEFRERVKEFISTTIHADIDGKNNRQVKALPRDGECSYARPTHPDDPEYDTKFQQRQRILARTLQYHDCDPARCIKKIRGVWRCKARAPWKTAQEAWVNDQGEYGPRRVAEFLNAWCPFILDALRCNHDLQLLLAAVIVAKIVWYITNYATKKQQRSSNVTALLAKRVAFHVGEERQRADVESRNKRLLERCANTLTREREFSGPEVATYLMGWGDRYMSHNYVPIFWDAAERALKRKFPALRNEVREGEESEEQLSSLSLASGVVELQDQLRDYQYRGDELEEYSLFDFILNTYEQSIRETATTTTVEDDDNGAPSDALDGHDIQSEPVRRGVGRPRHHRIPYKVEANKPRKCRIIRSSNHETMPRLVGRWLPPNDEPRLYPLYCASILMLLKPWRQLEDLHGQHPSFSDSLQEYLSTCPRRDRQIVENLQFYHQCARDAKADALDAMGPQSDSTDRSGFTDAEVPDEDDVDTATETIDTALEQILDRLSESQLREAETTQMSDRERLFAEVAIMKAKNAHFFDDSDANGPTDVLHSEQVRRATEEEVSNIGRWQSILESATRAVDTEDSRDVDEADDDGEAFVRAEEAAAFAPLIQPGVNGNISDGPGEDSLVDMLNEEQRRAHDIIVNHLVNHLDDVPQEQLLMQVQGEGGTGKSLLIAAITRSFDRLSSLHLLAKTATTGVAAIPIGGTTVHSWAHIPINVPNIGDDWVSQGGPKRKEARIRKISGKAYLIIDEVSMMTKKMLWNLNQVVRSTQLAAEVGDPSKPFGGMNVILFGDFHQFPPVGNPTGALYCERPDEDVNSALLGRELFKQFHRVVILRRQNRSQDVRWNQLLGRLREGLCTDEDVDILRGLVLDQGPSDALNFYDAPWNSAVLVTPRHSVRHKWNHHAMEKLATTTGQVRFIVTAQDEDCRTGLKPSNAVRLAMAQKTEKDMDRGKLDRELEVVEGMMLMVLLNVATEAEVANGTRGVLERILLDPREPPLTVEEGGVCRLKYLPVSLWIRPLTPTALTFPGVPSGLVPLAPRTARYQGITASKRPYRVVRKQYPITPAYAFTDYKSQAQTIEKVIVDIGKPPTGNISPFNVYVALSRSRGREHIRLLRDFDEGLLTRHPSEDLRREMMRIRALDAETTEWWRPRAGLVGRGAKSASLAVSVPDCFRLSGHIDD</sequence>
<comment type="caution">
    <text evidence="6">The sequence shown here is derived from an EMBL/GenBank/DDBJ whole genome shotgun (WGS) entry which is preliminary data.</text>
</comment>
<evidence type="ECO:0000259" key="5">
    <source>
        <dbReference type="Pfam" id="PF20209"/>
    </source>
</evidence>
<protein>
    <recommendedName>
        <fullName evidence="1">ATP-dependent DNA helicase</fullName>
        <ecNumber evidence="1">5.6.2.3</ecNumber>
    </recommendedName>
</protein>
<keyword evidence="1" id="KW-0227">DNA damage</keyword>
<proteinExistence type="inferred from homology"/>
<comment type="similarity">
    <text evidence="1">Belongs to the helicase family.</text>
</comment>
<evidence type="ECO:0000313" key="6">
    <source>
        <dbReference type="EMBL" id="EAU80832.2"/>
    </source>
</evidence>
<feature type="domain" description="DUF6570" evidence="5">
    <location>
        <begin position="296"/>
        <end position="446"/>
    </location>
</feature>
<dbReference type="Gene3D" id="3.40.50.300">
    <property type="entry name" value="P-loop containing nucleotide triphosphate hydrolases"/>
    <property type="match status" value="1"/>
</dbReference>
<dbReference type="GO" id="GO:0006310">
    <property type="term" value="P:DNA recombination"/>
    <property type="evidence" value="ECO:0007669"/>
    <property type="project" value="UniProtKB-KW"/>
</dbReference>
<dbReference type="GeneID" id="6017766"/>
<reference evidence="6 7" key="1">
    <citation type="journal article" date="2010" name="Proc. Natl. Acad. Sci. U.S.A.">
        <title>Insights into evolution of multicellular fungi from the assembled chromosomes of the mushroom Coprinopsis cinerea (Coprinus cinereus).</title>
        <authorList>
            <person name="Stajich J.E."/>
            <person name="Wilke S.K."/>
            <person name="Ahren D."/>
            <person name="Au C.H."/>
            <person name="Birren B.W."/>
            <person name="Borodovsky M."/>
            <person name="Burns C."/>
            <person name="Canback B."/>
            <person name="Casselton L.A."/>
            <person name="Cheng C.K."/>
            <person name="Deng J."/>
            <person name="Dietrich F.S."/>
            <person name="Fargo D.C."/>
            <person name="Farman M.L."/>
            <person name="Gathman A.C."/>
            <person name="Goldberg J."/>
            <person name="Guigo R."/>
            <person name="Hoegger P.J."/>
            <person name="Hooker J.B."/>
            <person name="Huggins A."/>
            <person name="James T.Y."/>
            <person name="Kamada T."/>
            <person name="Kilaru S."/>
            <person name="Kodira C."/>
            <person name="Kues U."/>
            <person name="Kupfer D."/>
            <person name="Kwan H.S."/>
            <person name="Lomsadze A."/>
            <person name="Li W."/>
            <person name="Lilly W.W."/>
            <person name="Ma L.J."/>
            <person name="Mackey A.J."/>
            <person name="Manning G."/>
            <person name="Martin F."/>
            <person name="Muraguchi H."/>
            <person name="Natvig D.O."/>
            <person name="Palmerini H."/>
            <person name="Ramesh M.A."/>
            <person name="Rehmeyer C.J."/>
            <person name="Roe B.A."/>
            <person name="Shenoy N."/>
            <person name="Stanke M."/>
            <person name="Ter-Hovhannisyan V."/>
            <person name="Tunlid A."/>
            <person name="Velagapudi R."/>
            <person name="Vision T.J."/>
            <person name="Zeng Q."/>
            <person name="Zolan M.E."/>
            <person name="Pukkila P.J."/>
        </authorList>
    </citation>
    <scope>NUCLEOTIDE SEQUENCE [LARGE SCALE GENOMIC DNA]</scope>
    <source>
        <strain evidence="7">Okayama-7 / 130 / ATCC MYA-4618 / FGSC 9003</strain>
    </source>
</reference>
<dbReference type="InterPro" id="IPR025476">
    <property type="entry name" value="Helitron_helicase-like"/>
</dbReference>
<dbReference type="InParanoid" id="A8PFM6"/>
<evidence type="ECO:0000313" key="7">
    <source>
        <dbReference type="Proteomes" id="UP000001861"/>
    </source>
</evidence>
<feature type="domain" description="Helitron helicase-like" evidence="4">
    <location>
        <begin position="678"/>
        <end position="902"/>
    </location>
</feature>
<organism evidence="6 7">
    <name type="scientific">Coprinopsis cinerea (strain Okayama-7 / 130 / ATCC MYA-4618 / FGSC 9003)</name>
    <name type="common">Inky cap fungus</name>
    <name type="synonym">Hormographiella aspergillata</name>
    <dbReference type="NCBI Taxonomy" id="240176"/>
    <lineage>
        <taxon>Eukaryota</taxon>
        <taxon>Fungi</taxon>
        <taxon>Dikarya</taxon>
        <taxon>Basidiomycota</taxon>
        <taxon>Agaricomycotina</taxon>
        <taxon>Agaricomycetes</taxon>
        <taxon>Agaricomycetidae</taxon>
        <taxon>Agaricales</taxon>
        <taxon>Agaricineae</taxon>
        <taxon>Psathyrellaceae</taxon>
        <taxon>Coprinopsis</taxon>
    </lineage>
</organism>
<feature type="domain" description="DNA helicase Pif1-like DEAD-box helicase" evidence="3">
    <location>
        <begin position="1536"/>
        <end position="1746"/>
    </location>
</feature>
<dbReference type="Pfam" id="PF05970">
    <property type="entry name" value="PIF1"/>
    <property type="match status" value="1"/>
</dbReference>
<dbReference type="Proteomes" id="UP000001861">
    <property type="component" value="Unassembled WGS sequence"/>
</dbReference>
<dbReference type="HOGENOM" id="CLU_001248_6_0_1"/>
<dbReference type="GO" id="GO:0006281">
    <property type="term" value="P:DNA repair"/>
    <property type="evidence" value="ECO:0007669"/>
    <property type="project" value="UniProtKB-KW"/>
</dbReference>
<dbReference type="GO" id="GO:0043139">
    <property type="term" value="F:5'-3' DNA helicase activity"/>
    <property type="evidence" value="ECO:0007669"/>
    <property type="project" value="UniProtKB-EC"/>
</dbReference>
<accession>A8PFM6</accession>
<keyword evidence="1" id="KW-0234">DNA repair</keyword>
<dbReference type="InterPro" id="IPR046700">
    <property type="entry name" value="DUF6570"/>
</dbReference>
<comment type="catalytic activity">
    <reaction evidence="1">
        <text>ATP + H2O = ADP + phosphate + H(+)</text>
        <dbReference type="Rhea" id="RHEA:13065"/>
        <dbReference type="ChEBI" id="CHEBI:15377"/>
        <dbReference type="ChEBI" id="CHEBI:15378"/>
        <dbReference type="ChEBI" id="CHEBI:30616"/>
        <dbReference type="ChEBI" id="CHEBI:43474"/>
        <dbReference type="ChEBI" id="CHEBI:456216"/>
        <dbReference type="EC" id="5.6.2.3"/>
    </reaction>
</comment>
<dbReference type="KEGG" id="cci:CC1G_04942"/>
<dbReference type="EMBL" id="AACS02000002">
    <property type="protein sequence ID" value="EAU80832.2"/>
    <property type="molecule type" value="Genomic_DNA"/>
</dbReference>
<dbReference type="OrthoDB" id="3257061at2759"/>
<dbReference type="Pfam" id="PF14214">
    <property type="entry name" value="Helitron_like_N"/>
    <property type="match status" value="1"/>
</dbReference>
<evidence type="ECO:0000259" key="4">
    <source>
        <dbReference type="Pfam" id="PF14214"/>
    </source>
</evidence>
<dbReference type="EC" id="5.6.2.3" evidence="1"/>
<dbReference type="InterPro" id="IPR027417">
    <property type="entry name" value="P-loop_NTPase"/>
</dbReference>